<comment type="caution">
    <text evidence="3">The sequence shown here is derived from an EMBL/GenBank/DDBJ whole genome shotgun (WGS) entry which is preliminary data.</text>
</comment>
<keyword evidence="1" id="KW-0732">Signal</keyword>
<protein>
    <submittedName>
        <fullName evidence="3">Uncharacterized protein</fullName>
    </submittedName>
</protein>
<gene>
    <name evidence="3" type="ORF">ACHAXA_008827</name>
    <name evidence="2" type="ORF">ACHAXA_010946</name>
</gene>
<evidence type="ECO:0000256" key="1">
    <source>
        <dbReference type="SAM" id="SignalP"/>
    </source>
</evidence>
<dbReference type="EMBL" id="JALLPB020000299">
    <property type="protein sequence ID" value="KAL3810812.1"/>
    <property type="molecule type" value="Genomic_DNA"/>
</dbReference>
<dbReference type="Proteomes" id="UP001530377">
    <property type="component" value="Unassembled WGS sequence"/>
</dbReference>
<accession>A0ABD3RCU0</accession>
<proteinExistence type="predicted"/>
<keyword evidence="4" id="KW-1185">Reference proteome</keyword>
<feature type="chain" id="PRO_5044724977" evidence="1">
    <location>
        <begin position="17"/>
        <end position="348"/>
    </location>
</feature>
<reference evidence="3 4" key="1">
    <citation type="submission" date="2024-10" db="EMBL/GenBank/DDBJ databases">
        <title>Updated reference genomes for cyclostephanoid diatoms.</title>
        <authorList>
            <person name="Roberts W.R."/>
            <person name="Alverson A.J."/>
        </authorList>
    </citation>
    <scope>NUCLEOTIDE SEQUENCE [LARGE SCALE GENOMIC DNA]</scope>
    <source>
        <strain evidence="3 4">AJA228-03</strain>
    </source>
</reference>
<name>A0ABD3RCU0_9STRA</name>
<dbReference type="EMBL" id="JALLPB020000473">
    <property type="protein sequence ID" value="KAL3808753.1"/>
    <property type="molecule type" value="Genomic_DNA"/>
</dbReference>
<evidence type="ECO:0000313" key="4">
    <source>
        <dbReference type="Proteomes" id="UP001530377"/>
    </source>
</evidence>
<sequence length="348" mass="38581">MKVVPILSASAMAIAASSTCCSSFVPPAAPRHHHSYPPGRRQSNSRSLSLNSAISARANPGLPKLPNPYEGLPWNAEREERRKQRRLAIANAALFRELGLPEDATYEDVAARTKHLIELTADLPKNEGIKRRIKIEVARDKIYQIRLNERISGVRAEQEDAARVSKLEEAGVDGLLAMTSDSVDDIIKPKQKLRIPVVTGLVEYFQSCFVPPDAQWRKRQLIIWGASTLVCLVNPPLTEGFARMNWLPAGGMMGYRGMPDMGKDSEGGYNPYRGKRNKKHQVQAMGIAIFGWVLARGVAESVVSRVPAMAASRSAEWFRFAIVQATLGTLVMYVQTYKEGENNPELMI</sequence>
<organism evidence="3 4">
    <name type="scientific">Cyclostephanos tholiformis</name>
    <dbReference type="NCBI Taxonomy" id="382380"/>
    <lineage>
        <taxon>Eukaryota</taxon>
        <taxon>Sar</taxon>
        <taxon>Stramenopiles</taxon>
        <taxon>Ochrophyta</taxon>
        <taxon>Bacillariophyta</taxon>
        <taxon>Coscinodiscophyceae</taxon>
        <taxon>Thalassiosirophycidae</taxon>
        <taxon>Stephanodiscales</taxon>
        <taxon>Stephanodiscaceae</taxon>
        <taxon>Cyclostephanos</taxon>
    </lineage>
</organism>
<feature type="signal peptide" evidence="1">
    <location>
        <begin position="1"/>
        <end position="16"/>
    </location>
</feature>
<dbReference type="AlphaFoldDB" id="A0ABD3RCU0"/>
<evidence type="ECO:0000313" key="3">
    <source>
        <dbReference type="EMBL" id="KAL3810812.1"/>
    </source>
</evidence>
<evidence type="ECO:0000313" key="2">
    <source>
        <dbReference type="EMBL" id="KAL3808753.1"/>
    </source>
</evidence>